<evidence type="ECO:0000313" key="4">
    <source>
        <dbReference type="Proteomes" id="UP001500016"/>
    </source>
</evidence>
<feature type="region of interest" description="Disordered" evidence="1">
    <location>
        <begin position="142"/>
        <end position="163"/>
    </location>
</feature>
<dbReference type="Proteomes" id="UP001500016">
    <property type="component" value="Unassembled WGS sequence"/>
</dbReference>
<evidence type="ECO:0000256" key="1">
    <source>
        <dbReference type="SAM" id="MobiDB-lite"/>
    </source>
</evidence>
<gene>
    <name evidence="3" type="ORF">GCM10009801_43130</name>
</gene>
<dbReference type="InterPro" id="IPR058711">
    <property type="entry name" value="SCO6045-like_C"/>
</dbReference>
<reference evidence="3 4" key="1">
    <citation type="journal article" date="2019" name="Int. J. Syst. Evol. Microbiol.">
        <title>The Global Catalogue of Microorganisms (GCM) 10K type strain sequencing project: providing services to taxonomists for standard genome sequencing and annotation.</title>
        <authorList>
            <consortium name="The Broad Institute Genomics Platform"/>
            <consortium name="The Broad Institute Genome Sequencing Center for Infectious Disease"/>
            <person name="Wu L."/>
            <person name="Ma J."/>
        </authorList>
    </citation>
    <scope>NUCLEOTIDE SEQUENCE [LARGE SCALE GENOMIC DNA]</scope>
    <source>
        <strain evidence="3 4">JCM 15478</strain>
    </source>
</reference>
<keyword evidence="4" id="KW-1185">Reference proteome</keyword>
<feature type="region of interest" description="Disordered" evidence="1">
    <location>
        <begin position="1"/>
        <end position="31"/>
    </location>
</feature>
<proteinExistence type="predicted"/>
<dbReference type="EMBL" id="BAAAPE010000011">
    <property type="protein sequence ID" value="GAA2082974.1"/>
    <property type="molecule type" value="Genomic_DNA"/>
</dbReference>
<accession>A0ABN2W4I6</accession>
<feature type="compositionally biased region" description="Polar residues" evidence="1">
    <location>
        <begin position="7"/>
        <end position="24"/>
    </location>
</feature>
<feature type="domain" description="SCO6045-like C-terminal" evidence="2">
    <location>
        <begin position="35"/>
        <end position="120"/>
    </location>
</feature>
<organism evidence="3 4">
    <name type="scientific">Streptomyces albiaxialis</name>
    <dbReference type="NCBI Taxonomy" id="329523"/>
    <lineage>
        <taxon>Bacteria</taxon>
        <taxon>Bacillati</taxon>
        <taxon>Actinomycetota</taxon>
        <taxon>Actinomycetes</taxon>
        <taxon>Kitasatosporales</taxon>
        <taxon>Streptomycetaceae</taxon>
        <taxon>Streptomyces</taxon>
    </lineage>
</organism>
<evidence type="ECO:0000313" key="3">
    <source>
        <dbReference type="EMBL" id="GAA2082974.1"/>
    </source>
</evidence>
<name>A0ABN2W4I6_9ACTN</name>
<dbReference type="Pfam" id="PF26136">
    <property type="entry name" value="SCO6045_C"/>
    <property type="match status" value="1"/>
</dbReference>
<protein>
    <recommendedName>
        <fullName evidence="2">SCO6045-like C-terminal domain-containing protein</fullName>
    </recommendedName>
</protein>
<sequence length="163" mass="17708">MSETHTDTGTGADTETSGTASGTDTGLDAARERLARAQGELLSALVADGPVPPGFDAERLAVQARALRAKRADVVAKVAPELPGILGEEEYRTAFLAYAEGRPMRGNYRRDALDFAQHLLAADRPDDAKQRKRLHAWWRERAGPAPLPSGRVRRLLDRLPGRS</sequence>
<comment type="caution">
    <text evidence="3">The sequence shown here is derived from an EMBL/GenBank/DDBJ whole genome shotgun (WGS) entry which is preliminary data.</text>
</comment>
<evidence type="ECO:0000259" key="2">
    <source>
        <dbReference type="Pfam" id="PF26136"/>
    </source>
</evidence>
<feature type="compositionally biased region" description="Basic and acidic residues" evidence="1">
    <location>
        <begin position="154"/>
        <end position="163"/>
    </location>
</feature>